<evidence type="ECO:0000313" key="1">
    <source>
        <dbReference type="EMBL" id="CAI9742300.1"/>
    </source>
</evidence>
<sequence length="84" mass="9462">MSCQRREIAIFPGKLEIYALHSHPAPLSKPLFSTFNHLVNLPLIKGANYQKTIKTNSKSHNTECYTCICNFGNSSSNEVSYIRS</sequence>
<dbReference type="EMBL" id="OX597840">
    <property type="protein sequence ID" value="CAI9742300.1"/>
    <property type="molecule type" value="Genomic_DNA"/>
</dbReference>
<keyword evidence="2" id="KW-1185">Reference proteome</keyword>
<protein>
    <submittedName>
        <fullName evidence="1">Uncharacterized protein</fullName>
    </submittedName>
</protein>
<name>A0AA36BX74_OCTVU</name>
<organism evidence="1 2">
    <name type="scientific">Octopus vulgaris</name>
    <name type="common">Common octopus</name>
    <dbReference type="NCBI Taxonomy" id="6645"/>
    <lineage>
        <taxon>Eukaryota</taxon>
        <taxon>Metazoa</taxon>
        <taxon>Spiralia</taxon>
        <taxon>Lophotrochozoa</taxon>
        <taxon>Mollusca</taxon>
        <taxon>Cephalopoda</taxon>
        <taxon>Coleoidea</taxon>
        <taxon>Octopodiformes</taxon>
        <taxon>Octopoda</taxon>
        <taxon>Incirrata</taxon>
        <taxon>Octopodidae</taxon>
        <taxon>Octopus</taxon>
    </lineage>
</organism>
<dbReference type="Proteomes" id="UP001162480">
    <property type="component" value="Chromosome 27"/>
</dbReference>
<proteinExistence type="predicted"/>
<accession>A0AA36BX74</accession>
<reference evidence="1" key="1">
    <citation type="submission" date="2023-08" db="EMBL/GenBank/DDBJ databases">
        <authorList>
            <person name="Alioto T."/>
            <person name="Alioto T."/>
            <person name="Gomez Garrido J."/>
        </authorList>
    </citation>
    <scope>NUCLEOTIDE SEQUENCE</scope>
</reference>
<dbReference type="AlphaFoldDB" id="A0AA36BX74"/>
<evidence type="ECO:0000313" key="2">
    <source>
        <dbReference type="Proteomes" id="UP001162480"/>
    </source>
</evidence>
<gene>
    <name evidence="1" type="ORF">OCTVUL_1B030853</name>
</gene>